<organism evidence="1 2">
    <name type="scientific">Arenicella chitinivorans</name>
    <dbReference type="NCBI Taxonomy" id="1329800"/>
    <lineage>
        <taxon>Bacteria</taxon>
        <taxon>Pseudomonadati</taxon>
        <taxon>Pseudomonadota</taxon>
        <taxon>Gammaproteobacteria</taxon>
        <taxon>Arenicellales</taxon>
        <taxon>Arenicellaceae</taxon>
        <taxon>Arenicella</taxon>
    </lineage>
</organism>
<proteinExistence type="predicted"/>
<reference evidence="1" key="2">
    <citation type="submission" date="2020-09" db="EMBL/GenBank/DDBJ databases">
        <authorList>
            <person name="Sun Q."/>
            <person name="Kim S."/>
        </authorList>
    </citation>
    <scope>NUCLEOTIDE SEQUENCE</scope>
    <source>
        <strain evidence="1">KCTC 12711</strain>
    </source>
</reference>
<protein>
    <submittedName>
        <fullName evidence="1">Uncharacterized protein</fullName>
    </submittedName>
</protein>
<evidence type="ECO:0000313" key="1">
    <source>
        <dbReference type="EMBL" id="GGZ97118.1"/>
    </source>
</evidence>
<keyword evidence="2" id="KW-1185">Reference proteome</keyword>
<sequence>MYAEQIDITQLTPIQAKVLSRIAYQTWQITGRSVALRDPELLTKLEIILRQTHEHGLLRELLSLAEELRDLGTVCLVSERVVEDFHELGVCVSYAA</sequence>
<name>A0A918RHH7_9GAMM</name>
<gene>
    <name evidence="1" type="ORF">GCM10008090_01740</name>
</gene>
<dbReference type="AlphaFoldDB" id="A0A918RHH7"/>
<dbReference type="Proteomes" id="UP000614811">
    <property type="component" value="Unassembled WGS sequence"/>
</dbReference>
<reference evidence="1" key="1">
    <citation type="journal article" date="2014" name="Int. J. Syst. Evol. Microbiol.">
        <title>Complete genome sequence of Corynebacterium casei LMG S-19264T (=DSM 44701T), isolated from a smear-ripened cheese.</title>
        <authorList>
            <consortium name="US DOE Joint Genome Institute (JGI-PGF)"/>
            <person name="Walter F."/>
            <person name="Albersmeier A."/>
            <person name="Kalinowski J."/>
            <person name="Ruckert C."/>
        </authorList>
    </citation>
    <scope>NUCLEOTIDE SEQUENCE</scope>
    <source>
        <strain evidence="1">KCTC 12711</strain>
    </source>
</reference>
<evidence type="ECO:0000313" key="2">
    <source>
        <dbReference type="Proteomes" id="UP000614811"/>
    </source>
</evidence>
<comment type="caution">
    <text evidence="1">The sequence shown here is derived from an EMBL/GenBank/DDBJ whole genome shotgun (WGS) entry which is preliminary data.</text>
</comment>
<accession>A0A918RHH7</accession>
<dbReference type="RefSeq" id="WP_189398119.1">
    <property type="nucleotide sequence ID" value="NZ_BMXA01000001.1"/>
</dbReference>
<dbReference type="EMBL" id="BMXA01000001">
    <property type="protein sequence ID" value="GGZ97118.1"/>
    <property type="molecule type" value="Genomic_DNA"/>
</dbReference>